<name>A0A101MQI6_PENFR</name>
<evidence type="ECO:0000313" key="2">
    <source>
        <dbReference type="Proteomes" id="UP000055045"/>
    </source>
</evidence>
<reference evidence="1 2" key="1">
    <citation type="submission" date="2015-10" db="EMBL/GenBank/DDBJ databases">
        <title>Genome sequencing of Penicillium freii.</title>
        <authorList>
            <person name="Nguyen H.D."/>
            <person name="Visagie C.M."/>
            <person name="Seifert K.A."/>
        </authorList>
    </citation>
    <scope>NUCLEOTIDE SEQUENCE [LARGE SCALE GENOMIC DNA]</scope>
    <source>
        <strain evidence="1 2">DAOM 242723</strain>
    </source>
</reference>
<sequence length="221" mass="24681">MIYRAENELWFMDAFEQRPQWNNEDQWVSPPAGVKLSDELAYITTKSTMSNKTLKQMYPFDFDGNGMIKATRTPEDPAPLIRAHGLPLIAPIAVARDTVALTGRQHALLGAALQDKNDKSISVKCAPAWTTTTMRSVPWLCLKVGGPRTTRLLSPRAVARARSSAIHSIRYVGDLGLWANFKSDVSQTFNTTQWSQLPILPLLSNNPLTNEHSHPRCELVN</sequence>
<dbReference type="AlphaFoldDB" id="A0A101MQI6"/>
<accession>A0A101MQI6</accession>
<gene>
    <name evidence="1" type="ORF">ACN42_g2207</name>
</gene>
<evidence type="ECO:0000313" key="1">
    <source>
        <dbReference type="EMBL" id="KUM64864.1"/>
    </source>
</evidence>
<organism evidence="1 2">
    <name type="scientific">Penicillium freii</name>
    <dbReference type="NCBI Taxonomy" id="48697"/>
    <lineage>
        <taxon>Eukaryota</taxon>
        <taxon>Fungi</taxon>
        <taxon>Dikarya</taxon>
        <taxon>Ascomycota</taxon>
        <taxon>Pezizomycotina</taxon>
        <taxon>Eurotiomycetes</taxon>
        <taxon>Eurotiomycetidae</taxon>
        <taxon>Eurotiales</taxon>
        <taxon>Aspergillaceae</taxon>
        <taxon>Penicillium</taxon>
    </lineage>
</organism>
<dbReference type="EMBL" id="LLXE01000038">
    <property type="protein sequence ID" value="KUM64864.1"/>
    <property type="molecule type" value="Genomic_DNA"/>
</dbReference>
<keyword evidence="2" id="KW-1185">Reference proteome</keyword>
<proteinExistence type="predicted"/>
<protein>
    <submittedName>
        <fullName evidence="1">Uncharacterized protein</fullName>
    </submittedName>
</protein>
<dbReference type="Proteomes" id="UP000055045">
    <property type="component" value="Unassembled WGS sequence"/>
</dbReference>
<comment type="caution">
    <text evidence="1">The sequence shown here is derived from an EMBL/GenBank/DDBJ whole genome shotgun (WGS) entry which is preliminary data.</text>
</comment>